<accession>R0KCL1</accession>
<dbReference type="GeneID" id="19397343"/>
<name>R0KCL1_EXST2</name>
<dbReference type="Pfam" id="PF12520">
    <property type="entry name" value="DUF3723"/>
    <property type="match status" value="1"/>
</dbReference>
<protein>
    <submittedName>
        <fullName evidence="3">Uncharacterized protein</fullName>
    </submittedName>
</protein>
<proteinExistence type="predicted"/>
<gene>
    <name evidence="3" type="ORF">SETTUDRAFT_153848</name>
</gene>
<evidence type="ECO:0000256" key="1">
    <source>
        <dbReference type="SAM" id="Coils"/>
    </source>
</evidence>
<feature type="compositionally biased region" description="Polar residues" evidence="2">
    <location>
        <begin position="633"/>
        <end position="643"/>
    </location>
</feature>
<dbReference type="STRING" id="671987.R0KCL1"/>
<organism evidence="3 4">
    <name type="scientific">Exserohilum turcicum (strain 28A)</name>
    <name type="common">Northern leaf blight fungus</name>
    <name type="synonym">Setosphaeria turcica</name>
    <dbReference type="NCBI Taxonomy" id="671987"/>
    <lineage>
        <taxon>Eukaryota</taxon>
        <taxon>Fungi</taxon>
        <taxon>Dikarya</taxon>
        <taxon>Ascomycota</taxon>
        <taxon>Pezizomycotina</taxon>
        <taxon>Dothideomycetes</taxon>
        <taxon>Pleosporomycetidae</taxon>
        <taxon>Pleosporales</taxon>
        <taxon>Pleosporineae</taxon>
        <taxon>Pleosporaceae</taxon>
        <taxon>Exserohilum</taxon>
    </lineage>
</organism>
<dbReference type="EMBL" id="KB908592">
    <property type="protein sequence ID" value="EOA87099.1"/>
    <property type="molecule type" value="Genomic_DNA"/>
</dbReference>
<feature type="region of interest" description="Disordered" evidence="2">
    <location>
        <begin position="628"/>
        <end position="662"/>
    </location>
</feature>
<dbReference type="HOGENOM" id="CLU_414558_0_0_1"/>
<reference evidence="3 4" key="2">
    <citation type="journal article" date="2013" name="PLoS Genet.">
        <title>Comparative genome structure, secondary metabolite, and effector coding capacity across Cochliobolus pathogens.</title>
        <authorList>
            <person name="Condon B.J."/>
            <person name="Leng Y."/>
            <person name="Wu D."/>
            <person name="Bushley K.E."/>
            <person name="Ohm R.A."/>
            <person name="Otillar R."/>
            <person name="Martin J."/>
            <person name="Schackwitz W."/>
            <person name="Grimwood J."/>
            <person name="MohdZainudin N."/>
            <person name="Xue C."/>
            <person name="Wang R."/>
            <person name="Manning V.A."/>
            <person name="Dhillon B."/>
            <person name="Tu Z.J."/>
            <person name="Steffenson B.J."/>
            <person name="Salamov A."/>
            <person name="Sun H."/>
            <person name="Lowry S."/>
            <person name="LaButti K."/>
            <person name="Han J."/>
            <person name="Copeland A."/>
            <person name="Lindquist E."/>
            <person name="Barry K."/>
            <person name="Schmutz J."/>
            <person name="Baker S.E."/>
            <person name="Ciuffetti L.M."/>
            <person name="Grigoriev I.V."/>
            <person name="Zhong S."/>
            <person name="Turgeon B.G."/>
        </authorList>
    </citation>
    <scope>NUCLEOTIDE SEQUENCE [LARGE SCALE GENOMIC DNA]</scope>
    <source>
        <strain evidence="4">28A</strain>
    </source>
</reference>
<dbReference type="RefSeq" id="XP_008025607.1">
    <property type="nucleotide sequence ID" value="XM_008027416.1"/>
</dbReference>
<evidence type="ECO:0000256" key="2">
    <source>
        <dbReference type="SAM" id="MobiDB-lite"/>
    </source>
</evidence>
<feature type="coiled-coil region" evidence="1">
    <location>
        <begin position="358"/>
        <end position="441"/>
    </location>
</feature>
<dbReference type="OrthoDB" id="3945870at2759"/>
<keyword evidence="1" id="KW-0175">Coiled coil</keyword>
<keyword evidence="4" id="KW-1185">Reference proteome</keyword>
<evidence type="ECO:0000313" key="4">
    <source>
        <dbReference type="Proteomes" id="UP000016935"/>
    </source>
</evidence>
<dbReference type="eggNOG" id="ENOG502S0KD">
    <property type="taxonomic scope" value="Eukaryota"/>
</dbReference>
<dbReference type="Proteomes" id="UP000016935">
    <property type="component" value="Unassembled WGS sequence"/>
</dbReference>
<dbReference type="InterPro" id="IPR022198">
    <property type="entry name" value="DUF3723"/>
</dbReference>
<sequence>MSLYLTHIKAAWEQILRCGDTVLPFSAVDAATVKNLELLAPKNSTTDKELVANLMERREIFASQHDANLRNILLKNICSFPGIIPSLGTFFEMLKYLEPLCEALRYLLGGQMKGTIRSSFKGLYFAPPKNMVQINETEDVEIKVALSQDQAMMVAYTELWAFCSRHFDSLTAFTPRKETGQPKPRVKGPNPVVWRYLAKLALSRGFKISHAQDLIAKEEHFHSQLALEYLQKAKPMCASFPKDHIRIVVEAIRSDETFDNQESTLLLPHLELDRRFGRPFERDLLVEKKIMFLPHLSSDPQCENLDLRLARRDLFWCMFTNLDFRGQDFGLPTTAPNPVPDNIDVDMSKSQELDTEHHQILVDTSKKQQKNIEDLKNQNIVLKDQLENEHQQLKNAYTRIMGEHSTCKNVEDELQALEQRYRIQSEENKELASENARLRQQQKIATGIQTMNEDPRKVQQLQEPLEIEATTMSVLEESNGTESDNPATYIWRNHEEKNTQEIFFVYVVNRDGDLEGRGFEISKSSEQAIPQITDILRQADTTFGSGGYHATTVLGLQLTNMEPGYLFNCLQANSTIFVGNTSTLAAYNSASTVAVSPSRSHQQAVTIEQASSDALAKRLIKLDSEDARKEIKGSSTITSSTNAGAKKKRPIGILNSKRASSS</sequence>
<reference evidence="3 4" key="1">
    <citation type="journal article" date="2012" name="PLoS Pathog.">
        <title>Diverse lifestyles and strategies of plant pathogenesis encoded in the genomes of eighteen Dothideomycetes fungi.</title>
        <authorList>
            <person name="Ohm R.A."/>
            <person name="Feau N."/>
            <person name="Henrissat B."/>
            <person name="Schoch C.L."/>
            <person name="Horwitz B.A."/>
            <person name="Barry K.W."/>
            <person name="Condon B.J."/>
            <person name="Copeland A.C."/>
            <person name="Dhillon B."/>
            <person name="Glaser F."/>
            <person name="Hesse C.N."/>
            <person name="Kosti I."/>
            <person name="LaButti K."/>
            <person name="Lindquist E.A."/>
            <person name="Lucas S."/>
            <person name="Salamov A.A."/>
            <person name="Bradshaw R.E."/>
            <person name="Ciuffetti L."/>
            <person name="Hamelin R.C."/>
            <person name="Kema G.H.J."/>
            <person name="Lawrence C."/>
            <person name="Scott J.A."/>
            <person name="Spatafora J.W."/>
            <person name="Turgeon B.G."/>
            <person name="de Wit P.J.G.M."/>
            <person name="Zhong S."/>
            <person name="Goodwin S.B."/>
            <person name="Grigoriev I.V."/>
        </authorList>
    </citation>
    <scope>NUCLEOTIDE SEQUENCE [LARGE SCALE GENOMIC DNA]</scope>
    <source>
        <strain evidence="4">28A</strain>
    </source>
</reference>
<evidence type="ECO:0000313" key="3">
    <source>
        <dbReference type="EMBL" id="EOA87099.1"/>
    </source>
</evidence>
<dbReference type="AlphaFoldDB" id="R0KCL1"/>